<keyword evidence="6" id="KW-0066">ATP synthesis</keyword>
<dbReference type="GeneTree" id="ENSGT00990000208681"/>
<evidence type="ECO:0000256" key="5">
    <source>
        <dbReference type="ARBA" id="ARBA00023136"/>
    </source>
</evidence>
<reference evidence="8" key="1">
    <citation type="submission" date="2018-06" db="EMBL/GenBank/DDBJ databases">
        <title>Genome assembly of Danube salmon.</title>
        <authorList>
            <person name="Macqueen D.J."/>
            <person name="Gundappa M.K."/>
        </authorList>
    </citation>
    <scope>NUCLEOTIDE SEQUENCE [LARGE SCALE GENOMIC DNA]</scope>
</reference>
<dbReference type="InterPro" id="IPR000711">
    <property type="entry name" value="ATPase_OSCP/dsu"/>
</dbReference>
<dbReference type="Proteomes" id="UP000314982">
    <property type="component" value="Unassembled WGS sequence"/>
</dbReference>
<accession>A0A4W5RME4</accession>
<keyword evidence="4" id="KW-0406">Ion transport</keyword>
<keyword evidence="5" id="KW-0472">Membrane</keyword>
<keyword evidence="2" id="KW-0813">Transport</keyword>
<keyword evidence="8" id="KW-1185">Reference proteome</keyword>
<dbReference type="Pfam" id="PF00213">
    <property type="entry name" value="OSCP"/>
    <property type="match status" value="1"/>
</dbReference>
<evidence type="ECO:0000313" key="7">
    <source>
        <dbReference type="Ensembl" id="ENSHHUP00000089892.1"/>
    </source>
</evidence>
<evidence type="ECO:0000256" key="1">
    <source>
        <dbReference type="ARBA" id="ARBA00004370"/>
    </source>
</evidence>
<protein>
    <submittedName>
        <fullName evidence="7">Uncharacterized protein</fullName>
    </submittedName>
</protein>
<proteinExistence type="predicted"/>
<evidence type="ECO:0000256" key="4">
    <source>
        <dbReference type="ARBA" id="ARBA00023065"/>
    </source>
</evidence>
<evidence type="ECO:0000256" key="3">
    <source>
        <dbReference type="ARBA" id="ARBA00022781"/>
    </source>
</evidence>
<dbReference type="AlphaFoldDB" id="A0A4W5RME4"/>
<dbReference type="Ensembl" id="ENSHHUT00000092681.1">
    <property type="protein sequence ID" value="ENSHHUP00000089892.1"/>
    <property type="gene ID" value="ENSHHUG00000051900.1"/>
</dbReference>
<sequence length="155" mass="17036">TLVTTNTSTVNGFLRLVSRSLSPVATLKKNIKATFKDLKLSGKRSIKQHTSTDVLTKTGMSPIIINLITFSKMMSAHCGEVICTVTTAQPLDAANLKNLRLVCTCCYKSECLLCSLSAQSDPSILGGMTVSIREQYVDMFTKTKIQKRTKIIRET</sequence>
<keyword evidence="3" id="KW-0375">Hydrogen ion transport</keyword>
<comment type="subcellular location">
    <subcellularLocation>
        <location evidence="1">Membrane</location>
    </subcellularLocation>
</comment>
<dbReference type="STRING" id="62062.ENSHHUP00000089892"/>
<organism evidence="7 8">
    <name type="scientific">Hucho hucho</name>
    <name type="common">huchen</name>
    <dbReference type="NCBI Taxonomy" id="62062"/>
    <lineage>
        <taxon>Eukaryota</taxon>
        <taxon>Metazoa</taxon>
        <taxon>Chordata</taxon>
        <taxon>Craniata</taxon>
        <taxon>Vertebrata</taxon>
        <taxon>Euteleostomi</taxon>
        <taxon>Actinopterygii</taxon>
        <taxon>Neopterygii</taxon>
        <taxon>Teleostei</taxon>
        <taxon>Protacanthopterygii</taxon>
        <taxon>Salmoniformes</taxon>
        <taxon>Salmonidae</taxon>
        <taxon>Salmoninae</taxon>
        <taxon>Hucho</taxon>
    </lineage>
</organism>
<evidence type="ECO:0000313" key="8">
    <source>
        <dbReference type="Proteomes" id="UP000314982"/>
    </source>
</evidence>
<evidence type="ECO:0000256" key="6">
    <source>
        <dbReference type="ARBA" id="ARBA00023310"/>
    </source>
</evidence>
<dbReference type="GO" id="GO:0016020">
    <property type="term" value="C:membrane"/>
    <property type="evidence" value="ECO:0007669"/>
    <property type="project" value="UniProtKB-SubCell"/>
</dbReference>
<reference evidence="7" key="2">
    <citation type="submission" date="2025-08" db="UniProtKB">
        <authorList>
            <consortium name="Ensembl"/>
        </authorList>
    </citation>
    <scope>IDENTIFICATION</scope>
</reference>
<dbReference type="PANTHER" id="PTHR11910">
    <property type="entry name" value="ATP SYNTHASE DELTA CHAIN"/>
    <property type="match status" value="1"/>
</dbReference>
<dbReference type="GO" id="GO:0046933">
    <property type="term" value="F:proton-transporting ATP synthase activity, rotational mechanism"/>
    <property type="evidence" value="ECO:0007669"/>
    <property type="project" value="InterPro"/>
</dbReference>
<evidence type="ECO:0000256" key="2">
    <source>
        <dbReference type="ARBA" id="ARBA00022448"/>
    </source>
</evidence>
<reference evidence="7" key="3">
    <citation type="submission" date="2025-09" db="UniProtKB">
        <authorList>
            <consortium name="Ensembl"/>
        </authorList>
    </citation>
    <scope>IDENTIFICATION</scope>
</reference>
<name>A0A4W5RME4_9TELE</name>